<feature type="domain" description="Ketoreductase" evidence="2">
    <location>
        <begin position="10"/>
        <end position="189"/>
    </location>
</feature>
<accession>A0ABT5D300</accession>
<dbReference type="InterPro" id="IPR057326">
    <property type="entry name" value="KR_dom"/>
</dbReference>
<dbReference type="PROSITE" id="PS00061">
    <property type="entry name" value="ADH_SHORT"/>
    <property type="match status" value="1"/>
</dbReference>
<dbReference type="Pfam" id="PF13561">
    <property type="entry name" value="adh_short_C2"/>
    <property type="match status" value="1"/>
</dbReference>
<evidence type="ECO:0000256" key="1">
    <source>
        <dbReference type="ARBA" id="ARBA00006484"/>
    </source>
</evidence>
<sequence>MSTHTESRSKVVIVSGGSRGLGQALVTGCLERGYTVATFSRSESPFIKTLTHQDPEHKRFLWEPVNATDPSALKAFVNRVASAYGRVDALVNNAGVGIDGILPTMRASQIEQGIDLNLKASIYLIQACSKQMLQHASGSIINISSVNAVRGHSGVAVYSATKAALDGLTRSLARELGPKHIRVNSVAPGYFESEMVADLTPEARQRIIRRTPLGRLGTADDMAHVVLFLLSPDASFITGQTIIVDGGITC</sequence>
<dbReference type="Proteomes" id="UP001221838">
    <property type="component" value="Unassembled WGS sequence"/>
</dbReference>
<dbReference type="RefSeq" id="WP_272135476.1">
    <property type="nucleotide sequence ID" value="NZ_JAQNDM010000002.1"/>
</dbReference>
<evidence type="ECO:0000313" key="3">
    <source>
        <dbReference type="EMBL" id="MDC0708034.1"/>
    </source>
</evidence>
<proteinExistence type="inferred from homology"/>
<dbReference type="InterPro" id="IPR002347">
    <property type="entry name" value="SDR_fam"/>
</dbReference>
<dbReference type="SUPFAM" id="SSF51735">
    <property type="entry name" value="NAD(P)-binding Rossmann-fold domains"/>
    <property type="match status" value="1"/>
</dbReference>
<evidence type="ECO:0000313" key="4">
    <source>
        <dbReference type="Proteomes" id="UP001221838"/>
    </source>
</evidence>
<evidence type="ECO:0000259" key="2">
    <source>
        <dbReference type="SMART" id="SM00822"/>
    </source>
</evidence>
<dbReference type="EMBL" id="JAQNDM010000002">
    <property type="protein sequence ID" value="MDC0708034.1"/>
    <property type="molecule type" value="Genomic_DNA"/>
</dbReference>
<dbReference type="InterPro" id="IPR036291">
    <property type="entry name" value="NAD(P)-bd_dom_sf"/>
</dbReference>
<dbReference type="PRINTS" id="PR00081">
    <property type="entry name" value="GDHRDH"/>
</dbReference>
<comment type="similarity">
    <text evidence="1">Belongs to the short-chain dehydrogenases/reductases (SDR) family.</text>
</comment>
<name>A0ABT5D300_9BACT</name>
<dbReference type="PANTHER" id="PTHR42760:SF40">
    <property type="entry name" value="3-OXOACYL-[ACYL-CARRIER-PROTEIN] REDUCTASE, CHLOROPLASTIC"/>
    <property type="match status" value="1"/>
</dbReference>
<dbReference type="SMART" id="SM00822">
    <property type="entry name" value="PKS_KR"/>
    <property type="match status" value="1"/>
</dbReference>
<gene>
    <name evidence="3" type="ORF">POL68_06085</name>
</gene>
<dbReference type="PRINTS" id="PR00080">
    <property type="entry name" value="SDRFAMILY"/>
</dbReference>
<dbReference type="Gene3D" id="3.40.50.720">
    <property type="entry name" value="NAD(P)-binding Rossmann-like Domain"/>
    <property type="match status" value="1"/>
</dbReference>
<dbReference type="InterPro" id="IPR020904">
    <property type="entry name" value="Sc_DH/Rdtase_CS"/>
</dbReference>
<comment type="caution">
    <text evidence="3">The sequence shown here is derived from an EMBL/GenBank/DDBJ whole genome shotgun (WGS) entry which is preliminary data.</text>
</comment>
<dbReference type="PANTHER" id="PTHR42760">
    <property type="entry name" value="SHORT-CHAIN DEHYDROGENASES/REDUCTASES FAMILY MEMBER"/>
    <property type="match status" value="1"/>
</dbReference>
<reference evidence="3 4" key="1">
    <citation type="submission" date="2022-11" db="EMBL/GenBank/DDBJ databases">
        <title>Minimal conservation of predation-associated metabolite biosynthetic gene clusters underscores biosynthetic potential of Myxococcota including descriptions for ten novel species: Archangium lansinium sp. nov., Myxococcus landrumus sp. nov., Nannocystis bai.</title>
        <authorList>
            <person name="Ahearne A."/>
            <person name="Stevens C."/>
            <person name="Dowd S."/>
        </authorList>
    </citation>
    <scope>NUCLEOTIDE SEQUENCE [LARGE SCALE GENOMIC DNA]</scope>
    <source>
        <strain evidence="3 4">NCWAL01</strain>
    </source>
</reference>
<protein>
    <submittedName>
        <fullName evidence="3">SDR family oxidoreductase</fullName>
    </submittedName>
</protein>
<organism evidence="3 4">
    <name type="scientific">Stigmatella ashevillensis</name>
    <dbReference type="NCBI Taxonomy" id="2995309"/>
    <lineage>
        <taxon>Bacteria</taxon>
        <taxon>Pseudomonadati</taxon>
        <taxon>Myxococcota</taxon>
        <taxon>Myxococcia</taxon>
        <taxon>Myxococcales</taxon>
        <taxon>Cystobacterineae</taxon>
        <taxon>Archangiaceae</taxon>
        <taxon>Stigmatella</taxon>
    </lineage>
</organism>
<keyword evidence="4" id="KW-1185">Reference proteome</keyword>